<reference evidence="1 2" key="1">
    <citation type="journal article" date="2018" name="Nat. Ecol. Evol.">
        <title>Pezizomycetes genomes reveal the molecular basis of ectomycorrhizal truffle lifestyle.</title>
        <authorList>
            <person name="Murat C."/>
            <person name="Payen T."/>
            <person name="Noel B."/>
            <person name="Kuo A."/>
            <person name="Morin E."/>
            <person name="Chen J."/>
            <person name="Kohler A."/>
            <person name="Krizsan K."/>
            <person name="Balestrini R."/>
            <person name="Da Silva C."/>
            <person name="Montanini B."/>
            <person name="Hainaut M."/>
            <person name="Levati E."/>
            <person name="Barry K.W."/>
            <person name="Belfiori B."/>
            <person name="Cichocki N."/>
            <person name="Clum A."/>
            <person name="Dockter R.B."/>
            <person name="Fauchery L."/>
            <person name="Guy J."/>
            <person name="Iotti M."/>
            <person name="Le Tacon F."/>
            <person name="Lindquist E.A."/>
            <person name="Lipzen A."/>
            <person name="Malagnac F."/>
            <person name="Mello A."/>
            <person name="Molinier V."/>
            <person name="Miyauchi S."/>
            <person name="Poulain J."/>
            <person name="Riccioni C."/>
            <person name="Rubini A."/>
            <person name="Sitrit Y."/>
            <person name="Splivallo R."/>
            <person name="Traeger S."/>
            <person name="Wang M."/>
            <person name="Zifcakova L."/>
            <person name="Wipf D."/>
            <person name="Zambonelli A."/>
            <person name="Paolocci F."/>
            <person name="Nowrousian M."/>
            <person name="Ottonello S."/>
            <person name="Baldrian P."/>
            <person name="Spatafora J.W."/>
            <person name="Henrissat B."/>
            <person name="Nagy L.G."/>
            <person name="Aury J.M."/>
            <person name="Wincker P."/>
            <person name="Grigoriev I.V."/>
            <person name="Bonfante P."/>
            <person name="Martin F.M."/>
        </authorList>
    </citation>
    <scope>NUCLEOTIDE SEQUENCE [LARGE SCALE GENOMIC DNA]</scope>
    <source>
        <strain evidence="1 2">ATCC MYA-4762</strain>
    </source>
</reference>
<name>A0A3N4LWU0_9PEZI</name>
<evidence type="ECO:0000313" key="2">
    <source>
        <dbReference type="Proteomes" id="UP000267821"/>
    </source>
</evidence>
<keyword evidence="2" id="KW-1185">Reference proteome</keyword>
<protein>
    <submittedName>
        <fullName evidence="1">Uncharacterized protein</fullName>
    </submittedName>
</protein>
<evidence type="ECO:0000313" key="1">
    <source>
        <dbReference type="EMBL" id="RPB22515.1"/>
    </source>
</evidence>
<proteinExistence type="predicted"/>
<organism evidence="1 2">
    <name type="scientific">Terfezia boudieri ATCC MYA-4762</name>
    <dbReference type="NCBI Taxonomy" id="1051890"/>
    <lineage>
        <taxon>Eukaryota</taxon>
        <taxon>Fungi</taxon>
        <taxon>Dikarya</taxon>
        <taxon>Ascomycota</taxon>
        <taxon>Pezizomycotina</taxon>
        <taxon>Pezizomycetes</taxon>
        <taxon>Pezizales</taxon>
        <taxon>Pezizaceae</taxon>
        <taxon>Terfezia</taxon>
    </lineage>
</organism>
<accession>A0A3N4LWU0</accession>
<dbReference type="AlphaFoldDB" id="A0A3N4LWU0"/>
<dbReference type="InParanoid" id="A0A3N4LWU0"/>
<sequence>MTQPSLAVQEFIKADINNHKMVIRLYSTGALVLAGLTTTIKSGCLSRMSHHITTFIVKYTLHSRSMESSSKIYNYKRTTVAFPTSAYHKRRKMYQAQLGQRL</sequence>
<gene>
    <name evidence="1" type="ORF">L211DRAFT_850548</name>
</gene>
<dbReference type="Proteomes" id="UP000267821">
    <property type="component" value="Unassembled WGS sequence"/>
</dbReference>
<dbReference type="EMBL" id="ML121551">
    <property type="protein sequence ID" value="RPB22515.1"/>
    <property type="molecule type" value="Genomic_DNA"/>
</dbReference>